<feature type="active site" description="Nucleophile" evidence="12">
    <location>
        <position position="2"/>
    </location>
</feature>
<feature type="domain" description="Glutamine amidotransferase type-2" evidence="15">
    <location>
        <begin position="2"/>
        <end position="252"/>
    </location>
</feature>
<dbReference type="STRING" id="2018661.A0A2A2L8Q5"/>
<evidence type="ECO:0000256" key="10">
    <source>
        <dbReference type="ARBA" id="ARBA00048545"/>
    </source>
</evidence>
<evidence type="ECO:0000256" key="6">
    <source>
        <dbReference type="ARBA" id="ARBA00022755"/>
    </source>
</evidence>
<evidence type="ECO:0000256" key="5">
    <source>
        <dbReference type="ARBA" id="ARBA00022679"/>
    </source>
</evidence>
<dbReference type="InterPro" id="IPR000836">
    <property type="entry name" value="PRTase_dom"/>
</dbReference>
<dbReference type="GO" id="GO:0051536">
    <property type="term" value="F:iron-sulfur cluster binding"/>
    <property type="evidence" value="ECO:0007669"/>
    <property type="project" value="UniProtKB-KW"/>
</dbReference>
<keyword evidence="14" id="KW-0411">Iron-sulfur</keyword>
<dbReference type="HAMAP" id="MF_01931">
    <property type="entry name" value="PurF"/>
    <property type="match status" value="1"/>
</dbReference>
<evidence type="ECO:0000256" key="12">
    <source>
        <dbReference type="PIRSR" id="PIRSR000485-1"/>
    </source>
</evidence>
<dbReference type="GO" id="GO:0004044">
    <property type="term" value="F:amidophosphoribosyltransferase activity"/>
    <property type="evidence" value="ECO:0007669"/>
    <property type="project" value="UniProtKB-EC"/>
</dbReference>
<comment type="caution">
    <text evidence="16">The sequence shown here is derived from an EMBL/GenBank/DDBJ whole genome shotgun (WGS) entry which is preliminary data.</text>
</comment>
<comment type="catalytic activity">
    <reaction evidence="10">
        <text>5-phospho-beta-D-ribosylamine + L-glutamate + diphosphate = 5-phospho-alpha-D-ribose 1-diphosphate + L-glutamine + H2O</text>
        <dbReference type="Rhea" id="RHEA:14905"/>
        <dbReference type="ChEBI" id="CHEBI:15377"/>
        <dbReference type="ChEBI" id="CHEBI:29985"/>
        <dbReference type="ChEBI" id="CHEBI:33019"/>
        <dbReference type="ChEBI" id="CHEBI:58017"/>
        <dbReference type="ChEBI" id="CHEBI:58359"/>
        <dbReference type="ChEBI" id="CHEBI:58681"/>
        <dbReference type="EC" id="2.4.2.14"/>
    </reaction>
    <physiologicalReaction direction="right-to-left" evidence="10">
        <dbReference type="Rhea" id="RHEA:14907"/>
    </physiologicalReaction>
</comment>
<dbReference type="Gene3D" id="3.60.20.10">
    <property type="entry name" value="Glutamine Phosphoribosylpyrophosphate, subunit 1, domain 1"/>
    <property type="match status" value="1"/>
</dbReference>
<evidence type="ECO:0000256" key="9">
    <source>
        <dbReference type="ARBA" id="ARBA00033776"/>
    </source>
</evidence>
<comment type="similarity">
    <text evidence="2 11">In the C-terminal section; belongs to the purine/pyrimidine phosphoribosyltransferase family.</text>
</comment>
<sequence>MCGIFGIVQAESSQSLGLPVGCLSGLAVDGLTALQHRGTESSGLVGADGVERQHMDIVKGHGLVRDVYTSENIGKFNDSVILIGHNRYSTSGKKSGINCVQPFVVYTAVGCVAISHNGELVDAKKKRLEVLHQGVGLSTDTDSELIGQMIAKAVALNYKCRRDHDPGDISRELAVTVSAFSTSYSLLVMTYDRFYAVRDPYGNRPLCVGTVYNSSSTEALAYCAASESCAFPSTAKLDFELQPGEIVELSKNGIKSVCQMKPHTPSAMCIFEYVYFARNDTIMEGQQVQTVREACGKQMALEDQIEADIVSNVPDSSTAAAIGYSIQSGIHYEPCLHRNPYVGRSFIQPSNELRVSAIKKKFGVLKKNVEGKRIVLIDDSIVRGNTMSALVKVLREAGAKEVHLRIASPPLRFACFMGINIPTREELVAANRDIDQVTQFIGADSVKYLSVEGLQHVCFCLCARQCNPFTLFQAVQSGIDKSDTKFEVGHCTACLTGNYPVNIDF</sequence>
<dbReference type="NCBIfam" id="TIGR01134">
    <property type="entry name" value="purF"/>
    <property type="match status" value="1"/>
</dbReference>
<name>A0A2A2L8Q5_9BILA</name>
<dbReference type="PIRSF" id="PIRSF000485">
    <property type="entry name" value="Amd_phspho_trans"/>
    <property type="match status" value="1"/>
</dbReference>
<dbReference type="GO" id="GO:0009113">
    <property type="term" value="P:purine nucleobase biosynthetic process"/>
    <property type="evidence" value="ECO:0007669"/>
    <property type="project" value="InterPro"/>
</dbReference>
<dbReference type="CDD" id="cd06223">
    <property type="entry name" value="PRTases_typeI"/>
    <property type="match status" value="1"/>
</dbReference>
<dbReference type="InterPro" id="IPR029057">
    <property type="entry name" value="PRTase-like"/>
</dbReference>
<gene>
    <name evidence="16" type="ORF">WR25_15894</name>
</gene>
<dbReference type="PANTHER" id="PTHR11907">
    <property type="entry name" value="AMIDOPHOSPHORIBOSYLTRANSFERASE"/>
    <property type="match status" value="1"/>
</dbReference>
<proteinExistence type="inferred from homology"/>
<dbReference type="PROSITE" id="PS51278">
    <property type="entry name" value="GATASE_TYPE_2"/>
    <property type="match status" value="1"/>
</dbReference>
<dbReference type="AlphaFoldDB" id="A0A2A2L8Q5"/>
<feature type="binding site" evidence="14">
    <location>
        <position position="269"/>
    </location>
    <ligand>
        <name>[4Fe-4S] cluster</name>
        <dbReference type="ChEBI" id="CHEBI:49883"/>
    </ligand>
</feature>
<feature type="binding site" evidence="14">
    <location>
        <position position="494"/>
    </location>
    <ligand>
        <name>[4Fe-4S] cluster</name>
        <dbReference type="ChEBI" id="CHEBI:49883"/>
    </ligand>
</feature>
<dbReference type="Gene3D" id="3.40.50.2020">
    <property type="match status" value="1"/>
</dbReference>
<dbReference type="GO" id="GO:0046872">
    <property type="term" value="F:metal ion binding"/>
    <property type="evidence" value="ECO:0007669"/>
    <property type="project" value="UniProtKB-KW"/>
</dbReference>
<dbReference type="SUPFAM" id="SSF56235">
    <property type="entry name" value="N-terminal nucleophile aminohydrolases (Ntn hydrolases)"/>
    <property type="match status" value="1"/>
</dbReference>
<dbReference type="GO" id="GO:0006189">
    <property type="term" value="P:'de novo' IMP biosynthetic process"/>
    <property type="evidence" value="ECO:0007669"/>
    <property type="project" value="UniProtKB-UniPathway"/>
</dbReference>
<dbReference type="UniPathway" id="UPA00074">
    <property type="reaction ID" value="UER00124"/>
</dbReference>
<keyword evidence="4 11" id="KW-0328">Glycosyltransferase</keyword>
<keyword evidence="13" id="KW-0460">Magnesium</keyword>
<evidence type="ECO:0000256" key="1">
    <source>
        <dbReference type="ARBA" id="ARBA00005209"/>
    </source>
</evidence>
<dbReference type="EMBL" id="LIAE01007043">
    <property type="protein sequence ID" value="PAV82527.1"/>
    <property type="molecule type" value="Genomic_DNA"/>
</dbReference>
<evidence type="ECO:0000256" key="3">
    <source>
        <dbReference type="ARBA" id="ARBA00011941"/>
    </source>
</evidence>
<dbReference type="InterPro" id="IPR029055">
    <property type="entry name" value="Ntn_hydrolases_N"/>
</dbReference>
<dbReference type="Pfam" id="PF13522">
    <property type="entry name" value="GATase_6"/>
    <property type="match status" value="1"/>
</dbReference>
<dbReference type="OrthoDB" id="191723at2759"/>
<keyword evidence="17" id="KW-1185">Reference proteome</keyword>
<accession>A0A2A2L8Q5</accession>
<evidence type="ECO:0000313" key="17">
    <source>
        <dbReference type="Proteomes" id="UP000218231"/>
    </source>
</evidence>
<feature type="binding site" evidence="14">
    <location>
        <position position="415"/>
    </location>
    <ligand>
        <name>[4Fe-4S] cluster</name>
        <dbReference type="ChEBI" id="CHEBI:49883"/>
    </ligand>
</feature>
<keyword evidence="5 11" id="KW-0808">Transferase</keyword>
<dbReference type="SUPFAM" id="SSF53271">
    <property type="entry name" value="PRTase-like"/>
    <property type="match status" value="1"/>
</dbReference>
<organism evidence="16 17">
    <name type="scientific">Diploscapter pachys</name>
    <dbReference type="NCBI Taxonomy" id="2018661"/>
    <lineage>
        <taxon>Eukaryota</taxon>
        <taxon>Metazoa</taxon>
        <taxon>Ecdysozoa</taxon>
        <taxon>Nematoda</taxon>
        <taxon>Chromadorea</taxon>
        <taxon>Rhabditida</taxon>
        <taxon>Rhabditina</taxon>
        <taxon>Rhabditomorpha</taxon>
        <taxon>Rhabditoidea</taxon>
        <taxon>Rhabditidae</taxon>
        <taxon>Diploscapter</taxon>
    </lineage>
</organism>
<dbReference type="Proteomes" id="UP000218231">
    <property type="component" value="Unassembled WGS sequence"/>
</dbReference>
<evidence type="ECO:0000256" key="13">
    <source>
        <dbReference type="PIRSR" id="PIRSR000485-2"/>
    </source>
</evidence>
<keyword evidence="7" id="KW-0315">Glutamine amidotransferase</keyword>
<keyword evidence="13" id="KW-0479">Metal-binding</keyword>
<comment type="cofactor">
    <cofactor evidence="14">
        <name>[4Fe-4S] cluster</name>
        <dbReference type="ChEBI" id="CHEBI:49883"/>
    </cofactor>
    <text evidence="14">Binds 1 [4Fe-4S] cluster per subunit.</text>
</comment>
<dbReference type="EMBL" id="LIAE01007043">
    <property type="protein sequence ID" value="PAV82528.1"/>
    <property type="molecule type" value="Genomic_DNA"/>
</dbReference>
<keyword evidence="14" id="KW-0408">Iron</keyword>
<feature type="binding site" evidence="13">
    <location>
        <position position="379"/>
    </location>
    <ligand>
        <name>Mg(2+)</name>
        <dbReference type="ChEBI" id="CHEBI:18420"/>
    </ligand>
</feature>
<feature type="binding site" evidence="13">
    <location>
        <position position="316"/>
    </location>
    <ligand>
        <name>Mg(2+)</name>
        <dbReference type="ChEBI" id="CHEBI:18420"/>
    </ligand>
</feature>
<evidence type="ECO:0000256" key="4">
    <source>
        <dbReference type="ARBA" id="ARBA00022676"/>
    </source>
</evidence>
<comment type="cofactor">
    <cofactor evidence="13">
        <name>Mg(2+)</name>
        <dbReference type="ChEBI" id="CHEBI:18420"/>
    </cofactor>
    <text evidence="13">Binds 1 Mg(2+) ion per subunit.</text>
</comment>
<dbReference type="InterPro" id="IPR017932">
    <property type="entry name" value="GATase_2_dom"/>
</dbReference>
<evidence type="ECO:0000256" key="8">
    <source>
        <dbReference type="ARBA" id="ARBA00033770"/>
    </source>
</evidence>
<dbReference type="InterPro" id="IPR005854">
    <property type="entry name" value="PurF"/>
</dbReference>
<protein>
    <recommendedName>
        <fullName evidence="8 11">Amidophosphoribosyltransferase</fullName>
        <shortName evidence="11">ATase</shortName>
        <ecNumber evidence="3 11">2.4.2.14</ecNumber>
    </recommendedName>
    <alternativeName>
        <fullName evidence="9 11">Glutamine phosphoribosylpyrophosphate amidotransferase</fullName>
    </alternativeName>
</protein>
<reference evidence="16 17" key="1">
    <citation type="journal article" date="2017" name="Curr. Biol.">
        <title>Genome architecture and evolution of a unichromosomal asexual nematode.</title>
        <authorList>
            <person name="Fradin H."/>
            <person name="Zegar C."/>
            <person name="Gutwein M."/>
            <person name="Lucas J."/>
            <person name="Kovtun M."/>
            <person name="Corcoran D."/>
            <person name="Baugh L.R."/>
            <person name="Kiontke K."/>
            <person name="Gunsalus K."/>
            <person name="Fitch D.H."/>
            <person name="Piano F."/>
        </authorList>
    </citation>
    <scope>NUCLEOTIDE SEQUENCE [LARGE SCALE GENOMIC DNA]</scope>
    <source>
        <strain evidence="16">PF1309</strain>
    </source>
</reference>
<feature type="binding site" evidence="13">
    <location>
        <position position="378"/>
    </location>
    <ligand>
        <name>Mg(2+)</name>
        <dbReference type="ChEBI" id="CHEBI:18420"/>
    </ligand>
</feature>
<evidence type="ECO:0000256" key="11">
    <source>
        <dbReference type="PIRNR" id="PIRNR000485"/>
    </source>
</evidence>
<comment type="pathway">
    <text evidence="1 11">Purine metabolism; IMP biosynthesis via de novo pathway; N(1)-(5-phospho-D-ribosyl)glycinamide from 5-phospho-alpha-D-ribose 1-diphosphate: step 1/2.</text>
</comment>
<keyword evidence="6 11" id="KW-0658">Purine biosynthesis</keyword>
<evidence type="ECO:0000256" key="2">
    <source>
        <dbReference type="ARBA" id="ARBA00010138"/>
    </source>
</evidence>
<evidence type="ECO:0000313" key="16">
    <source>
        <dbReference type="EMBL" id="PAV82528.1"/>
    </source>
</evidence>
<evidence type="ECO:0000256" key="14">
    <source>
        <dbReference type="PIRSR" id="PIRSR000485-3"/>
    </source>
</evidence>
<evidence type="ECO:0000259" key="15">
    <source>
        <dbReference type="PROSITE" id="PS51278"/>
    </source>
</evidence>
<dbReference type="EC" id="2.4.2.14" evidence="3 11"/>
<feature type="binding site" evidence="14">
    <location>
        <position position="491"/>
    </location>
    <ligand>
        <name>[4Fe-4S] cluster</name>
        <dbReference type="ChEBI" id="CHEBI:49883"/>
    </ligand>
</feature>
<evidence type="ECO:0000256" key="7">
    <source>
        <dbReference type="ARBA" id="ARBA00022962"/>
    </source>
</evidence>